<dbReference type="InParanoid" id="A0A4R5DAD8"/>
<dbReference type="RefSeq" id="WP_131896237.1">
    <property type="nucleotide sequence ID" value="NZ_SMKZ01000021.1"/>
</dbReference>
<feature type="signal peptide" evidence="1">
    <location>
        <begin position="1"/>
        <end position="25"/>
    </location>
</feature>
<dbReference type="InterPro" id="IPR056303">
    <property type="entry name" value="AMIN-like"/>
</dbReference>
<protein>
    <recommendedName>
        <fullName evidence="2">AMIN-like domain-containing protein</fullName>
    </recommendedName>
</protein>
<keyword evidence="1" id="KW-0732">Signal</keyword>
<dbReference type="Pfam" id="PF24837">
    <property type="entry name" value="AMIN-like"/>
    <property type="match status" value="1"/>
</dbReference>
<comment type="caution">
    <text evidence="3">The sequence shown here is derived from an EMBL/GenBank/DDBJ whole genome shotgun (WGS) entry which is preliminary data.</text>
</comment>
<proteinExistence type="predicted"/>
<feature type="chain" id="PRO_5020511334" description="AMIN-like domain-containing protein" evidence="1">
    <location>
        <begin position="26"/>
        <end position="186"/>
    </location>
</feature>
<name>A0A4R5DAD8_9ACTN</name>
<dbReference type="Proteomes" id="UP000294739">
    <property type="component" value="Unassembled WGS sequence"/>
</dbReference>
<reference evidence="3 4" key="1">
    <citation type="submission" date="2019-03" db="EMBL/GenBank/DDBJ databases">
        <title>Draft genome sequences of novel Actinobacteria.</title>
        <authorList>
            <person name="Sahin N."/>
            <person name="Ay H."/>
            <person name="Saygin H."/>
        </authorList>
    </citation>
    <scope>NUCLEOTIDE SEQUENCE [LARGE SCALE GENOMIC DNA]</scope>
    <source>
        <strain evidence="3 4">5K138</strain>
    </source>
</reference>
<evidence type="ECO:0000256" key="1">
    <source>
        <dbReference type="SAM" id="SignalP"/>
    </source>
</evidence>
<keyword evidence="4" id="KW-1185">Reference proteome</keyword>
<evidence type="ECO:0000313" key="3">
    <source>
        <dbReference type="EMBL" id="TDE08930.1"/>
    </source>
</evidence>
<organism evidence="3 4">
    <name type="scientific">Jiangella asiatica</name>
    <dbReference type="NCBI Taxonomy" id="2530372"/>
    <lineage>
        <taxon>Bacteria</taxon>
        <taxon>Bacillati</taxon>
        <taxon>Actinomycetota</taxon>
        <taxon>Actinomycetes</taxon>
        <taxon>Jiangellales</taxon>
        <taxon>Jiangellaceae</taxon>
        <taxon>Jiangella</taxon>
    </lineage>
</organism>
<sequence>MKRTFVILSGLLALIVGMMAVPGLAATAAGKAGPSCGLVWGSLPEQARATDTAALVGVRAGRHPCFDRLVLDFAGDADGYAVRYVPAVTMDGSGQPVALRGGAYLEVVAVAPAHDARGAATYRPANRRELVAVSGWQTFRQASWAGSFEGRTTIGLGVRARLPFRGFTLDGPGSGSRLVIDVAHRW</sequence>
<feature type="domain" description="AMIN-like" evidence="2">
    <location>
        <begin position="54"/>
        <end position="184"/>
    </location>
</feature>
<evidence type="ECO:0000259" key="2">
    <source>
        <dbReference type="Pfam" id="PF24837"/>
    </source>
</evidence>
<evidence type="ECO:0000313" key="4">
    <source>
        <dbReference type="Proteomes" id="UP000294739"/>
    </source>
</evidence>
<gene>
    <name evidence="3" type="ORF">E1269_16025</name>
</gene>
<dbReference type="AlphaFoldDB" id="A0A4R5DAD8"/>
<accession>A0A4R5DAD8</accession>
<dbReference type="EMBL" id="SMKZ01000021">
    <property type="protein sequence ID" value="TDE08930.1"/>
    <property type="molecule type" value="Genomic_DNA"/>
</dbReference>
<dbReference type="OrthoDB" id="3393679at2"/>